<dbReference type="Proteomes" id="UP001497535">
    <property type="component" value="Unassembled WGS sequence"/>
</dbReference>
<name>A0ACB1A0F6_MELEN</name>
<evidence type="ECO:0000313" key="2">
    <source>
        <dbReference type="Proteomes" id="UP001497535"/>
    </source>
</evidence>
<sequence length="102" mass="11616">MTVVADVGNLTTYGKATEIKKYAPSIQVENLCCLCCLILPLPSSFGTNYIPKGMLFETRKLGLITLWSRKSLLTDFEQSERLTKTFSEKSLSHRRERKRLSL</sequence>
<gene>
    <name evidence="1" type="ORF">MENTE1834_LOCUS32300</name>
</gene>
<evidence type="ECO:0000313" key="1">
    <source>
        <dbReference type="EMBL" id="CAK5084891.1"/>
    </source>
</evidence>
<organism evidence="1 2">
    <name type="scientific">Meloidogyne enterolobii</name>
    <name type="common">Root-knot nematode worm</name>
    <name type="synonym">Meloidogyne mayaguensis</name>
    <dbReference type="NCBI Taxonomy" id="390850"/>
    <lineage>
        <taxon>Eukaryota</taxon>
        <taxon>Metazoa</taxon>
        <taxon>Ecdysozoa</taxon>
        <taxon>Nematoda</taxon>
        <taxon>Chromadorea</taxon>
        <taxon>Rhabditida</taxon>
        <taxon>Tylenchina</taxon>
        <taxon>Tylenchomorpha</taxon>
        <taxon>Tylenchoidea</taxon>
        <taxon>Meloidogynidae</taxon>
        <taxon>Meloidogyninae</taxon>
        <taxon>Meloidogyne</taxon>
    </lineage>
</organism>
<reference evidence="1" key="1">
    <citation type="submission" date="2023-11" db="EMBL/GenBank/DDBJ databases">
        <authorList>
            <person name="Poullet M."/>
        </authorList>
    </citation>
    <scope>NUCLEOTIDE SEQUENCE</scope>
    <source>
        <strain evidence="1">E1834</strain>
    </source>
</reference>
<comment type="caution">
    <text evidence="1">The sequence shown here is derived from an EMBL/GenBank/DDBJ whole genome shotgun (WGS) entry which is preliminary data.</text>
</comment>
<dbReference type="EMBL" id="CAVMJV010000055">
    <property type="protein sequence ID" value="CAK5084891.1"/>
    <property type="molecule type" value="Genomic_DNA"/>
</dbReference>
<protein>
    <submittedName>
        <fullName evidence="1">Uncharacterized protein</fullName>
    </submittedName>
</protein>
<proteinExistence type="predicted"/>
<keyword evidence="2" id="KW-1185">Reference proteome</keyword>
<accession>A0ACB1A0F6</accession>